<dbReference type="HAMAP" id="MF_04138">
    <property type="entry name" value="TMP_LAMBDA"/>
    <property type="match status" value="1"/>
</dbReference>
<gene>
    <name evidence="5" type="ORF">ARN_10080</name>
</gene>
<organism evidence="5">
    <name type="scientific">Arsenophonus nasoniae</name>
    <name type="common">son-killer infecting Nasonia vitripennis</name>
    <dbReference type="NCBI Taxonomy" id="638"/>
    <lineage>
        <taxon>Bacteria</taxon>
        <taxon>Pseudomonadati</taxon>
        <taxon>Pseudomonadota</taxon>
        <taxon>Gammaproteobacteria</taxon>
        <taxon>Enterobacterales</taxon>
        <taxon>Morganellaceae</taxon>
        <taxon>Arsenophonus</taxon>
    </lineage>
</organism>
<evidence type="ECO:0000256" key="1">
    <source>
        <dbReference type="SAM" id="Coils"/>
    </source>
</evidence>
<evidence type="ECO:0000259" key="4">
    <source>
        <dbReference type="Pfam" id="PF09718"/>
    </source>
</evidence>
<evidence type="ECO:0000256" key="2">
    <source>
        <dbReference type="SAM" id="MobiDB-lite"/>
    </source>
</evidence>
<evidence type="ECO:0000313" key="5">
    <source>
        <dbReference type="EMBL" id="CBA72287.1"/>
    </source>
</evidence>
<feature type="domain" description="Bacteriophage tail tape measure C-terminal" evidence="4">
    <location>
        <begin position="770"/>
        <end position="843"/>
    </location>
</feature>
<evidence type="ECO:0000259" key="3">
    <source>
        <dbReference type="Pfam" id="PF06791"/>
    </source>
</evidence>
<reference evidence="5" key="1">
    <citation type="journal article" date="2010" name="Insect Mol. Biol.">
        <title>The draft genome sequence of Arsenophonus nasoniae, son-killer bacterium of Nasonia vitripennis, reveals genes associated with virulence and symbiosis.</title>
        <authorList>
            <person name="Wilkes T."/>
            <person name="Darby A.C."/>
            <person name="Choi J."/>
            <person name="Colborne J.K."/>
            <person name="Werren J.H."/>
            <person name="Hurst G.D.D."/>
        </authorList>
    </citation>
    <scope>NUCLEOTIDE SEQUENCE</scope>
</reference>
<name>D2TY07_9GAMM</name>
<dbReference type="InterPro" id="IPR043680">
    <property type="entry name" value="GpH_LAMBDA"/>
</dbReference>
<feature type="region of interest" description="Disordered" evidence="2">
    <location>
        <begin position="550"/>
        <end position="575"/>
    </location>
</feature>
<dbReference type="Pfam" id="PF06791">
    <property type="entry name" value="TMP_2"/>
    <property type="match status" value="1"/>
</dbReference>
<feature type="domain" description="Bacteriophage tail tape measure N-terminal" evidence="3">
    <location>
        <begin position="205"/>
        <end position="404"/>
    </location>
</feature>
<dbReference type="EMBL" id="FN545179">
    <property type="protein sequence ID" value="CBA72287.1"/>
    <property type="molecule type" value="Genomic_DNA"/>
</dbReference>
<dbReference type="AlphaFoldDB" id="D2TY07"/>
<dbReference type="InterPro" id="IPR009628">
    <property type="entry name" value="Phage_tape_measure_N"/>
</dbReference>
<proteinExistence type="inferred from homology"/>
<dbReference type="Pfam" id="PF09718">
    <property type="entry name" value="Tape_meas_lam_C"/>
    <property type="match status" value="1"/>
</dbReference>
<dbReference type="InterPro" id="IPR006431">
    <property type="entry name" value="Phage_tape_meas_C"/>
</dbReference>
<keyword evidence="1" id="KW-0175">Coiled coil</keyword>
<feature type="compositionally biased region" description="Basic and acidic residues" evidence="2">
    <location>
        <begin position="550"/>
        <end position="564"/>
    </location>
</feature>
<dbReference type="NCBIfam" id="TIGR01541">
    <property type="entry name" value="tape_meas_lam_C"/>
    <property type="match status" value="1"/>
</dbReference>
<sequence>MFSCSKENIMTDIATISLKVNTADLERGEQKLKSFQGTAEKVEKASSNLEGGLKKVSLASLRNAETIKTQKSELNDLLNRINPTNKAFDELDKISRKLAASHQKGLLPLDQFIDYNTILEESRDKLSRMNLALTAEGRALLAQEEASKRAKLAADNFLNTLKQQSDTIGKTRTEVLELKAAQMGISQQAAPMIAKLKEQEKAFMNGAVTMGQYRHAMRMLPMQMTDVVTSLASGMPAWMVLVQQGGQIKDSFGGVGNAFKAIGSILTPTRLLMGGLAGVTAAVAIAAYKGSQEFSEFNKQLILTGGYAGKTAGQLDRLAKQLSADGITQGGMADVITKVVGSGSFSGNEIDNIANVAARMEKLVGQSVDETIKQFQRIKDDPVKAINELDKSLHFLTATQLAQISTLEEQGRKHEAAKVAMEAYATATNNRTQQIKANLGYLESAWAAVKDKARLAWDSMLDIGREHTLDQKIRDYEEKLVAFQVNPVARLNYYNASGKTATDLRRELDLLKEKKYQQDIENQRKQAAVRAQEAEKARFRVDQELKHKYENAEEKHQSELERIRNSGGSKSVIDEAIRRENARYAKEKSSSDSKADAYRPSLGTRWEEEAQARNRALQAELRTLQDESQYVGIISQQRRELFKTENQLVILEEAKSGTNKRRLSEDERSLLLKKEAILSEKREAAQIGDKIEKQKQLNALRLSNDGLQEEIRLRLESIGKTEIQIAKEQELKKYREEMARKGIEQENPEYGRGLSLIDEKYKNEESLRKNWEAGVKQGFTNFEQQATDAYGNVANVTRFAFEGMSQSLTDFLMTGKANFADFTKSLLEMIVKIMTQMAMLQAMKAAFGGQTEGWRGAVAGILGFSSGGYVGGGGKYDPKGIVHGGEFVFTKEATQRLGIANLYRLMDGSKRGYASGGYVGTSSTPMYGMQPVASGVNVNLGGIHVDGQPSQTSPSNVDMRAAEQSLTQKIKSVLVAESRDGGDLNKIIKAVNGRGY</sequence>
<protein>
    <submittedName>
        <fullName evidence="5">Phage tail tape measure protein</fullName>
    </submittedName>
</protein>
<feature type="coiled-coil region" evidence="1">
    <location>
        <begin position="607"/>
        <end position="654"/>
    </location>
</feature>
<accession>D2TY07</accession>